<evidence type="ECO:0000256" key="3">
    <source>
        <dbReference type="SAM" id="MobiDB-lite"/>
    </source>
</evidence>
<feature type="domain" description="Putative zinc-finger" evidence="5">
    <location>
        <begin position="52"/>
        <end position="78"/>
    </location>
</feature>
<dbReference type="Proteomes" id="UP000275048">
    <property type="component" value="Unassembled WGS sequence"/>
</dbReference>
<protein>
    <recommendedName>
        <fullName evidence="5">Putative zinc-finger domain-containing protein</fullName>
    </recommendedName>
</protein>
<feature type="region of interest" description="Disordered" evidence="3">
    <location>
        <begin position="1"/>
        <end position="44"/>
    </location>
</feature>
<dbReference type="Pfam" id="PF13490">
    <property type="entry name" value="zf-HC2"/>
    <property type="match status" value="1"/>
</dbReference>
<feature type="transmembrane region" description="Helical" evidence="4">
    <location>
        <begin position="135"/>
        <end position="157"/>
    </location>
</feature>
<keyword evidence="7" id="KW-1185">Reference proteome</keyword>
<keyword evidence="4" id="KW-0472">Membrane</keyword>
<dbReference type="OrthoDB" id="5242431at2"/>
<sequence length="274" mass="28884">MQHRRGRPPPRHPRGHRQVATALRAAGAPPRAAGEGGDAMNPDHARYADWDSAYVLGALSPAERREYEEHLEACEACRRAVAELAPMPGLLARLTPDRGMALLDDDAEPAGAPRPELLDAVRREGRRRRIRRTRLRIGIAAAAAALVLVAVLVPLAFLRPAAVGETVAFETVADVPVTATAVLTPVGWGTRIDLDCTYGTAGSTDATSATGDGWPYVLVVVGRDGTQSEVSSWRAMPGATARLQAGTAVALDDIASLEIRTVAGGDVLLSASPD</sequence>
<evidence type="ECO:0000256" key="2">
    <source>
        <dbReference type="ARBA" id="ARBA00023163"/>
    </source>
</evidence>
<keyword evidence="2" id="KW-0804">Transcription</keyword>
<accession>A0A3M8A2L0</accession>
<keyword evidence="4" id="KW-1133">Transmembrane helix</keyword>
<feature type="compositionally biased region" description="Basic residues" evidence="3">
    <location>
        <begin position="1"/>
        <end position="17"/>
    </location>
</feature>
<evidence type="ECO:0000313" key="6">
    <source>
        <dbReference type="EMBL" id="RNB45326.1"/>
    </source>
</evidence>
<comment type="caution">
    <text evidence="6">The sequence shown here is derived from an EMBL/GenBank/DDBJ whole genome shotgun (WGS) entry which is preliminary data.</text>
</comment>
<dbReference type="Gene3D" id="1.10.10.1320">
    <property type="entry name" value="Anti-sigma factor, zinc-finger domain"/>
    <property type="match status" value="1"/>
</dbReference>
<proteinExistence type="predicted"/>
<organism evidence="6 7">
    <name type="scientific">Agromyces tardus</name>
    <dbReference type="NCBI Taxonomy" id="2583849"/>
    <lineage>
        <taxon>Bacteria</taxon>
        <taxon>Bacillati</taxon>
        <taxon>Actinomycetota</taxon>
        <taxon>Actinomycetes</taxon>
        <taxon>Micrococcales</taxon>
        <taxon>Microbacteriaceae</taxon>
        <taxon>Agromyces</taxon>
    </lineage>
</organism>
<keyword evidence="1" id="KW-0805">Transcription regulation</keyword>
<keyword evidence="4" id="KW-0812">Transmembrane</keyword>
<name>A0A3M8A2L0_9MICO</name>
<dbReference type="AlphaFoldDB" id="A0A3M8A2L0"/>
<evidence type="ECO:0000313" key="7">
    <source>
        <dbReference type="Proteomes" id="UP000275048"/>
    </source>
</evidence>
<dbReference type="InterPro" id="IPR027383">
    <property type="entry name" value="Znf_put"/>
</dbReference>
<evidence type="ECO:0000256" key="1">
    <source>
        <dbReference type="ARBA" id="ARBA00023015"/>
    </source>
</evidence>
<evidence type="ECO:0000259" key="5">
    <source>
        <dbReference type="Pfam" id="PF13490"/>
    </source>
</evidence>
<gene>
    <name evidence="6" type="ORF">EDM22_16445</name>
</gene>
<dbReference type="EMBL" id="RHHB01000050">
    <property type="protein sequence ID" value="RNB45326.1"/>
    <property type="molecule type" value="Genomic_DNA"/>
</dbReference>
<feature type="compositionally biased region" description="Low complexity" evidence="3">
    <location>
        <begin position="20"/>
        <end position="33"/>
    </location>
</feature>
<reference evidence="6 7" key="1">
    <citation type="submission" date="2018-10" db="EMBL/GenBank/DDBJ databases">
        <title>Isolation, diversity and antibacterial activity of antinobacteria from the wheat rhizosphere soil.</title>
        <authorList>
            <person name="Sun T."/>
        </authorList>
    </citation>
    <scope>NUCLEOTIDE SEQUENCE [LARGE SCALE GENOMIC DNA]</scope>
    <source>
        <strain evidence="6 7">SJ-23</strain>
    </source>
</reference>
<dbReference type="InterPro" id="IPR041916">
    <property type="entry name" value="Anti_sigma_zinc_sf"/>
</dbReference>
<evidence type="ECO:0000256" key="4">
    <source>
        <dbReference type="SAM" id="Phobius"/>
    </source>
</evidence>